<keyword evidence="1" id="KW-0472">Membrane</keyword>
<name>A0A6J8EKG1_MYTCO</name>
<evidence type="ECO:0000313" key="3">
    <source>
        <dbReference type="EMBL" id="CAC5421094.1"/>
    </source>
</evidence>
<dbReference type="CDD" id="cd11304">
    <property type="entry name" value="Cadherin_repeat"/>
    <property type="match status" value="1"/>
</dbReference>
<keyword evidence="1" id="KW-1133">Transmembrane helix</keyword>
<organism evidence="3 4">
    <name type="scientific">Mytilus coruscus</name>
    <name type="common">Sea mussel</name>
    <dbReference type="NCBI Taxonomy" id="42192"/>
    <lineage>
        <taxon>Eukaryota</taxon>
        <taxon>Metazoa</taxon>
        <taxon>Spiralia</taxon>
        <taxon>Lophotrochozoa</taxon>
        <taxon>Mollusca</taxon>
        <taxon>Bivalvia</taxon>
        <taxon>Autobranchia</taxon>
        <taxon>Pteriomorphia</taxon>
        <taxon>Mytilida</taxon>
        <taxon>Mytiloidea</taxon>
        <taxon>Mytilidae</taxon>
        <taxon>Mytilinae</taxon>
        <taxon>Mytilus</taxon>
    </lineage>
</organism>
<keyword evidence="4" id="KW-1185">Reference proteome</keyword>
<dbReference type="SUPFAM" id="SSF49313">
    <property type="entry name" value="Cadherin-like"/>
    <property type="match status" value="1"/>
</dbReference>
<evidence type="ECO:0000313" key="4">
    <source>
        <dbReference type="Proteomes" id="UP000507470"/>
    </source>
</evidence>
<dbReference type="OrthoDB" id="10268124at2759"/>
<protein>
    <recommendedName>
        <fullName evidence="2">Cadherin domain-containing protein</fullName>
    </recommendedName>
</protein>
<dbReference type="InterPro" id="IPR002126">
    <property type="entry name" value="Cadherin-like_dom"/>
</dbReference>
<dbReference type="Proteomes" id="UP000507470">
    <property type="component" value="Unassembled WGS sequence"/>
</dbReference>
<gene>
    <name evidence="3" type="ORF">MCOR_53248</name>
</gene>
<keyword evidence="1" id="KW-0812">Transmembrane</keyword>
<accession>A0A6J8EKG1</accession>
<evidence type="ECO:0000259" key="2">
    <source>
        <dbReference type="SMART" id="SM00112"/>
    </source>
</evidence>
<dbReference type="Gene3D" id="2.60.40.60">
    <property type="entry name" value="Cadherins"/>
    <property type="match status" value="1"/>
</dbReference>
<dbReference type="GO" id="GO:0007156">
    <property type="term" value="P:homophilic cell adhesion via plasma membrane adhesion molecules"/>
    <property type="evidence" value="ECO:0007669"/>
    <property type="project" value="InterPro"/>
</dbReference>
<dbReference type="EMBL" id="CACVKT020009208">
    <property type="protein sequence ID" value="CAC5421094.1"/>
    <property type="molecule type" value="Genomic_DNA"/>
</dbReference>
<evidence type="ECO:0000256" key="1">
    <source>
        <dbReference type="SAM" id="Phobius"/>
    </source>
</evidence>
<dbReference type="PANTHER" id="PTHR46601">
    <property type="entry name" value="ULP_PROTEASE DOMAIN-CONTAINING PROTEIN"/>
    <property type="match status" value="1"/>
</dbReference>
<dbReference type="SMART" id="SM00112">
    <property type="entry name" value="CA"/>
    <property type="match status" value="1"/>
</dbReference>
<dbReference type="InterPro" id="IPR015919">
    <property type="entry name" value="Cadherin-like_sf"/>
</dbReference>
<reference evidence="3 4" key="1">
    <citation type="submission" date="2020-06" db="EMBL/GenBank/DDBJ databases">
        <authorList>
            <person name="Li R."/>
            <person name="Bekaert M."/>
        </authorList>
    </citation>
    <scope>NUCLEOTIDE SEQUENCE [LARGE SCALE GENOMIC DNA]</scope>
    <source>
        <strain evidence="4">wild</strain>
    </source>
</reference>
<proteinExistence type="predicted"/>
<dbReference type="PANTHER" id="PTHR46601:SF1">
    <property type="entry name" value="ADF-H DOMAIN-CONTAINING PROTEIN"/>
    <property type="match status" value="1"/>
</dbReference>
<feature type="transmembrane region" description="Helical" evidence="1">
    <location>
        <begin position="1290"/>
        <end position="1308"/>
    </location>
</feature>
<feature type="domain" description="Cadherin" evidence="2">
    <location>
        <begin position="1074"/>
        <end position="1147"/>
    </location>
</feature>
<dbReference type="GO" id="GO:0016020">
    <property type="term" value="C:membrane"/>
    <property type="evidence" value="ECO:0007669"/>
    <property type="project" value="InterPro"/>
</dbReference>
<sequence length="1310" mass="144946">MGQWRALRKIKESLSNTPIKRAAVLSAYIKDQKSPTFREYKKHVSRKLGLNNKRLSRGRQHRASVLQSDNASWSFTKRKTRSDALNDDFWTSPGYDSIIRNFFETAQAKGAKDAAGGYIKREADFSVIRGRSSIQNGKDLFNFCHNNLQKPKSTGCKRRIFRCVETIPRNTTQHFKSIADIRKIHCVKTTNNSELMVTDLSCYTCDQCVSANYELYRNFRFRGNSRPVKIVREHSTENHAVENNNSGDTLLDLISNGTIIAVVAEDDDSDVYLMKTLGEPEILPSAVTDGWGISFPRGANVVKGYYYDIVSKRNFSYKLVPKRLAINYSVSARYILTESEITKSGNIGGRSSGGSGSGVLIGYRPVTPVPCDCYAALLKKCILVHIPIVGCLASEGNLAASTIASCALQEFFPVIGCAVSADKLTTSSGPNLPDAIIDTAMSCVVGPLCSVCGKVYKALRCIQALEQECGNKRKRRDVSSDVVNNVIVTSKPMNNFRSMVEEIFGNEEMFHVNKEWYSAFKTVISDNSESGSILSRDEKSFVLNTVTSNISNPILDRFLERWNNTVSAWDNGTLNEEIKTGSVINLSRLSLMMQQYIKDTKTAADRGFNSIFSDFDHALNAYVLAEQETQAEGSSKKDGARCLFNARFEIENGENTALESIHVQIEIKHNTGSGEVVNDLFSIGDPDLLGLTGVDGDGRLGVDLSGSAEWLIIPYSTAAPNDDVLFNVGGRLSYRVGGSNFSVPLLPDTITVKPNPSLVLHYFHEKYVRGDDPLTTEEEPVIPFTLAVMVRNSGYGIARALKISSAQPQIIENEKGLLITFKIIGGFLDNEPITPSLIVDFGDIKSFETKTARWMLTSTLKGTFYNFSATFENINPLGDPQLSLFENVWYHELIHLVRLFRDDQDDGFDDFLVNDFVDNKGIPEKVYNSANGSDVYDVMSANALGLSSSTFVKSDMITYTLVYMEVLTNTSNWFYARVKNNITRPHQTLLSVKSDDNRDIVVDENIWTTTHVLDSNLIHLFDFIKSNNSVSEKIEMKYVLTFGPKNMYPPKFNKTSYSITLSTETQKEMRILTVHAYDLDKNDITFEITGFENETFAIDSYTGVVTLLQSPLEVGEIRLQVMCRDDGIPSLSDVVNVIIYVTSDEIMTTTLVASSEASTDISVTSQSNNLLTYSVKFSSTSIVSSTNIVFSTEVETTTESASDKTTVPDISTGVLDMTHKSSASETKVPATSTGAVVMTTESSFYKTTVPFTSTSAVDQTSKSSYDKNKITVSSPSAIQTTFSSSSAVNLVIYSVPLVASNFILLALFNN</sequence>
<dbReference type="GO" id="GO:0005509">
    <property type="term" value="F:calcium ion binding"/>
    <property type="evidence" value="ECO:0007669"/>
    <property type="project" value="InterPro"/>
</dbReference>